<dbReference type="AlphaFoldDB" id="A0A0E0LWD6"/>
<dbReference type="PANTHER" id="PTHR33326:SF4">
    <property type="entry name" value="OS08G0495300 PROTEIN"/>
    <property type="match status" value="1"/>
</dbReference>
<proteinExistence type="predicted"/>
<keyword evidence="3" id="KW-1185">Reference proteome</keyword>
<organism evidence="2">
    <name type="scientific">Oryza punctata</name>
    <name type="common">Red rice</name>
    <dbReference type="NCBI Taxonomy" id="4537"/>
    <lineage>
        <taxon>Eukaryota</taxon>
        <taxon>Viridiplantae</taxon>
        <taxon>Streptophyta</taxon>
        <taxon>Embryophyta</taxon>
        <taxon>Tracheophyta</taxon>
        <taxon>Spermatophyta</taxon>
        <taxon>Magnoliopsida</taxon>
        <taxon>Liliopsida</taxon>
        <taxon>Poales</taxon>
        <taxon>Poaceae</taxon>
        <taxon>BOP clade</taxon>
        <taxon>Oryzoideae</taxon>
        <taxon>Oryzeae</taxon>
        <taxon>Oryzinae</taxon>
        <taxon>Oryza</taxon>
    </lineage>
</organism>
<dbReference type="EnsemblPlants" id="OPUNC08G17160.7">
    <property type="protein sequence ID" value="OPUNC08G17160.7"/>
    <property type="gene ID" value="OPUNC08G17160"/>
</dbReference>
<feature type="compositionally biased region" description="Basic residues" evidence="1">
    <location>
        <begin position="1"/>
        <end position="10"/>
    </location>
</feature>
<dbReference type="Gramene" id="OPUNC08G17160.6">
    <property type="protein sequence ID" value="OPUNC08G17160.6"/>
    <property type="gene ID" value="OPUNC08G17160"/>
</dbReference>
<evidence type="ECO:0000256" key="1">
    <source>
        <dbReference type="SAM" id="MobiDB-lite"/>
    </source>
</evidence>
<evidence type="ECO:0000313" key="2">
    <source>
        <dbReference type="EnsemblPlants" id="OPUNC08G17160.7"/>
    </source>
</evidence>
<reference evidence="2" key="2">
    <citation type="submission" date="2018-05" db="EMBL/GenBank/DDBJ databases">
        <title>OpunRS2 (Oryza punctata Reference Sequence Version 2).</title>
        <authorList>
            <person name="Zhang J."/>
            <person name="Kudrna D."/>
            <person name="Lee S."/>
            <person name="Talag J."/>
            <person name="Welchert J."/>
            <person name="Wing R.A."/>
        </authorList>
    </citation>
    <scope>NUCLEOTIDE SEQUENCE [LARGE SCALE GENOMIC DNA]</scope>
</reference>
<reference evidence="2" key="1">
    <citation type="submission" date="2015-04" db="UniProtKB">
        <authorList>
            <consortium name="EnsemblPlants"/>
        </authorList>
    </citation>
    <scope>IDENTIFICATION</scope>
</reference>
<dbReference type="Gramene" id="OPUNC08G17160.7">
    <property type="protein sequence ID" value="OPUNC08G17160.7"/>
    <property type="gene ID" value="OPUNC08G17160"/>
</dbReference>
<dbReference type="EnsemblPlants" id="OPUNC08G17160.6">
    <property type="protein sequence ID" value="OPUNC08G17160.6"/>
    <property type="gene ID" value="OPUNC08G17160"/>
</dbReference>
<name>A0A0E0LWD6_ORYPU</name>
<feature type="region of interest" description="Disordered" evidence="1">
    <location>
        <begin position="1"/>
        <end position="36"/>
    </location>
</feature>
<accession>A0A0E0LWD6</accession>
<sequence>MLRSGHRRRRHDADGSEYSRQPCQEEEEEHGAETASAETLGLHQHLHSNHSGPFWIHVADSSSSSQPKAVAVAQDTIFSEPSGRCLSLSPVSRIWSRLMRQWGLTFYMRVDLQGSFHTYPDQDGDSAMDIIVWQCIYWPDGSIKKRTKSYATEKTHKRMCQLVQALVDKYNEDHNLLGDLAHKLKRCSALPINS</sequence>
<dbReference type="Proteomes" id="UP000026962">
    <property type="component" value="Chromosome 8"/>
</dbReference>
<dbReference type="PANTHER" id="PTHR33326">
    <property type="entry name" value="OS05G0543800 PROTEIN"/>
    <property type="match status" value="1"/>
</dbReference>
<evidence type="ECO:0000313" key="3">
    <source>
        <dbReference type="Proteomes" id="UP000026962"/>
    </source>
</evidence>
<protein>
    <submittedName>
        <fullName evidence="2">Uncharacterized protein</fullName>
    </submittedName>
</protein>
<dbReference type="HOGENOM" id="CLU_121167_0_0_1"/>